<name>A0A9X1U708_9FLAO</name>
<dbReference type="EMBL" id="JAIRBB010000011">
    <property type="protein sequence ID" value="MCG2431727.1"/>
    <property type="molecule type" value="Genomic_DNA"/>
</dbReference>
<reference evidence="2" key="1">
    <citation type="submission" date="2021-09" db="EMBL/GenBank/DDBJ databases">
        <title>Genome of Aequorivita sp. strain F64183.</title>
        <authorList>
            <person name="Wang Y."/>
        </authorList>
    </citation>
    <scope>NUCLEOTIDE SEQUENCE</scope>
    <source>
        <strain evidence="2">F64183</strain>
    </source>
</reference>
<feature type="chain" id="PRO_5040966799" description="Secreted protein" evidence="1">
    <location>
        <begin position="18"/>
        <end position="187"/>
    </location>
</feature>
<proteinExistence type="predicted"/>
<dbReference type="Proteomes" id="UP001139462">
    <property type="component" value="Unassembled WGS sequence"/>
</dbReference>
<organism evidence="2 3">
    <name type="scientific">Aequorivita xiaoshiensis</name>
    <dbReference type="NCBI Taxonomy" id="2874476"/>
    <lineage>
        <taxon>Bacteria</taxon>
        <taxon>Pseudomonadati</taxon>
        <taxon>Bacteroidota</taxon>
        <taxon>Flavobacteriia</taxon>
        <taxon>Flavobacteriales</taxon>
        <taxon>Flavobacteriaceae</taxon>
        <taxon>Aequorivita</taxon>
    </lineage>
</organism>
<protein>
    <recommendedName>
        <fullName evidence="4">Secreted protein</fullName>
    </recommendedName>
</protein>
<evidence type="ECO:0000313" key="2">
    <source>
        <dbReference type="EMBL" id="MCG2431727.1"/>
    </source>
</evidence>
<sequence>MKKLLLLLMLFPLHLFAQEAPASEQFWNNLKSHCGKAYEGEITAGGKEGDGFMGEKLVMHVRSCEKNIIRVPFFVGENRSRTWVLTLQDDNRILLKHDHRHEDGTEEDVTQYGGLSSNTGLPNIQIFPADQHTSNMLPLASTNVWWFTLDDTSMTYNLRRIGSDRVFTVKFDLTTEVETPAAPWGYR</sequence>
<gene>
    <name evidence="2" type="ORF">K8344_11400</name>
</gene>
<accession>A0A9X1U708</accession>
<keyword evidence="3" id="KW-1185">Reference proteome</keyword>
<dbReference type="RefSeq" id="WP_237608811.1">
    <property type="nucleotide sequence ID" value="NZ_JAIRBB010000011.1"/>
</dbReference>
<comment type="caution">
    <text evidence="2">The sequence shown here is derived from an EMBL/GenBank/DDBJ whole genome shotgun (WGS) entry which is preliminary data.</text>
</comment>
<dbReference type="AlphaFoldDB" id="A0A9X1U708"/>
<feature type="signal peptide" evidence="1">
    <location>
        <begin position="1"/>
        <end position="17"/>
    </location>
</feature>
<keyword evidence="1" id="KW-0732">Signal</keyword>
<evidence type="ECO:0000313" key="3">
    <source>
        <dbReference type="Proteomes" id="UP001139462"/>
    </source>
</evidence>
<evidence type="ECO:0000256" key="1">
    <source>
        <dbReference type="SAM" id="SignalP"/>
    </source>
</evidence>
<evidence type="ECO:0008006" key="4">
    <source>
        <dbReference type="Google" id="ProtNLM"/>
    </source>
</evidence>